<proteinExistence type="predicted"/>
<dbReference type="AlphaFoldDB" id="A0AAV9J5K3"/>
<evidence type="ECO:0000256" key="1">
    <source>
        <dbReference type="SAM" id="MobiDB-lite"/>
    </source>
</evidence>
<dbReference type="Proteomes" id="UP001324427">
    <property type="component" value="Unassembled WGS sequence"/>
</dbReference>
<feature type="compositionally biased region" description="Basic and acidic residues" evidence="1">
    <location>
        <begin position="13"/>
        <end position="37"/>
    </location>
</feature>
<name>A0AAV9J5K3_9PEZI</name>
<dbReference type="PANTHER" id="PTHR38489">
    <property type="entry name" value="HISTONE CHAPERONE DOMAIN-CONTAINING PROTEIN"/>
    <property type="match status" value="1"/>
</dbReference>
<feature type="compositionally biased region" description="Low complexity" evidence="1">
    <location>
        <begin position="38"/>
        <end position="48"/>
    </location>
</feature>
<feature type="region of interest" description="Disordered" evidence="1">
    <location>
        <begin position="165"/>
        <end position="237"/>
    </location>
</feature>
<keyword evidence="3" id="KW-1185">Reference proteome</keyword>
<protein>
    <submittedName>
        <fullName evidence="2">Uncharacterized protein</fullName>
    </submittedName>
</protein>
<sequence>MARKRSAAEIEAPADRSRRADAKRTRMSPADDVRDDSSAPSSCSVSEDSALRSSPAPSDHTRHSSFSSAQSGGDDDSESSLSSSSDESSDEDSGDANQIITVGGPKKPQIAREVTLNGAQDLQARIAALLPQLAAANSNLDKDGAGHSMEDVEEGEQHIEMNLGLGVLEEKQGGDCSSSEDESENESESGSELSDGADVPTSSAAVMREQEGRVTHVMGKLLGQRTGRRRAGIEDLG</sequence>
<organism evidence="2 3">
    <name type="scientific">Oleoguttula mirabilis</name>
    <dbReference type="NCBI Taxonomy" id="1507867"/>
    <lineage>
        <taxon>Eukaryota</taxon>
        <taxon>Fungi</taxon>
        <taxon>Dikarya</taxon>
        <taxon>Ascomycota</taxon>
        <taxon>Pezizomycotina</taxon>
        <taxon>Dothideomycetes</taxon>
        <taxon>Dothideomycetidae</taxon>
        <taxon>Mycosphaerellales</taxon>
        <taxon>Teratosphaeriaceae</taxon>
        <taxon>Oleoguttula</taxon>
    </lineage>
</organism>
<gene>
    <name evidence="2" type="ORF">LTR36_009940</name>
</gene>
<dbReference type="InterPro" id="IPR027921">
    <property type="entry name" value="NOPCHAP1"/>
</dbReference>
<dbReference type="GO" id="GO:0000492">
    <property type="term" value="P:box C/D snoRNP assembly"/>
    <property type="evidence" value="ECO:0007669"/>
    <property type="project" value="InterPro"/>
</dbReference>
<accession>A0AAV9J5K3</accession>
<dbReference type="Pfam" id="PF15370">
    <property type="entry name" value="NOPCHAP1"/>
    <property type="match status" value="1"/>
</dbReference>
<evidence type="ECO:0000313" key="3">
    <source>
        <dbReference type="Proteomes" id="UP001324427"/>
    </source>
</evidence>
<feature type="region of interest" description="Disordered" evidence="1">
    <location>
        <begin position="1"/>
        <end position="112"/>
    </location>
</feature>
<comment type="caution">
    <text evidence="2">The sequence shown here is derived from an EMBL/GenBank/DDBJ whole genome shotgun (WGS) entry which is preliminary data.</text>
</comment>
<reference evidence="2 3" key="1">
    <citation type="submission" date="2021-11" db="EMBL/GenBank/DDBJ databases">
        <title>Black yeast isolated from Biological Soil Crust.</title>
        <authorList>
            <person name="Kurbessoian T."/>
        </authorList>
    </citation>
    <scope>NUCLEOTIDE SEQUENCE [LARGE SCALE GENOMIC DNA]</scope>
    <source>
        <strain evidence="2 3">CCFEE 5522</strain>
    </source>
</reference>
<dbReference type="PANTHER" id="PTHR38489:SF1">
    <property type="entry name" value="HISTONE CHAPERONE DOMAIN-CONTAINING PROTEIN"/>
    <property type="match status" value="1"/>
</dbReference>
<dbReference type="EMBL" id="JAVFHQ010000078">
    <property type="protein sequence ID" value="KAK4539970.1"/>
    <property type="molecule type" value="Genomic_DNA"/>
</dbReference>
<feature type="compositionally biased region" description="Acidic residues" evidence="1">
    <location>
        <begin position="178"/>
        <end position="189"/>
    </location>
</feature>
<evidence type="ECO:0000313" key="2">
    <source>
        <dbReference type="EMBL" id="KAK4539970.1"/>
    </source>
</evidence>